<dbReference type="EMBL" id="KE344566">
    <property type="protein sequence ID" value="EXB67640.1"/>
    <property type="molecule type" value="Genomic_DNA"/>
</dbReference>
<evidence type="ECO:0000313" key="2">
    <source>
        <dbReference type="Proteomes" id="UP000030645"/>
    </source>
</evidence>
<proteinExistence type="predicted"/>
<dbReference type="AlphaFoldDB" id="W9R438"/>
<organism evidence="1 2">
    <name type="scientific">Morus notabilis</name>
    <dbReference type="NCBI Taxonomy" id="981085"/>
    <lineage>
        <taxon>Eukaryota</taxon>
        <taxon>Viridiplantae</taxon>
        <taxon>Streptophyta</taxon>
        <taxon>Embryophyta</taxon>
        <taxon>Tracheophyta</taxon>
        <taxon>Spermatophyta</taxon>
        <taxon>Magnoliopsida</taxon>
        <taxon>eudicotyledons</taxon>
        <taxon>Gunneridae</taxon>
        <taxon>Pentapetalae</taxon>
        <taxon>rosids</taxon>
        <taxon>fabids</taxon>
        <taxon>Rosales</taxon>
        <taxon>Moraceae</taxon>
        <taxon>Moreae</taxon>
        <taxon>Morus</taxon>
    </lineage>
</organism>
<keyword evidence="2" id="KW-1185">Reference proteome</keyword>
<protein>
    <submittedName>
        <fullName evidence="1">Uncharacterized protein</fullName>
    </submittedName>
</protein>
<reference evidence="2" key="1">
    <citation type="submission" date="2013-01" db="EMBL/GenBank/DDBJ databases">
        <title>Draft Genome Sequence of a Mulberry Tree, Morus notabilis C.K. Schneid.</title>
        <authorList>
            <person name="He N."/>
            <person name="Zhao S."/>
        </authorList>
    </citation>
    <scope>NUCLEOTIDE SEQUENCE</scope>
</reference>
<accession>W9R438</accession>
<dbReference type="Proteomes" id="UP000030645">
    <property type="component" value="Unassembled WGS sequence"/>
</dbReference>
<evidence type="ECO:0000313" key="1">
    <source>
        <dbReference type="EMBL" id="EXB67640.1"/>
    </source>
</evidence>
<name>W9R438_9ROSA</name>
<sequence length="79" mass="8694">MLPWSAPRGIERENLGPEQVGLGYRVISAVGGDRGRARTVQRRASATRRIILERKRTVIVGVDGGAARNKVLGDISRWN</sequence>
<gene>
    <name evidence="1" type="ORF">L484_010205</name>
</gene>